<dbReference type="EMBL" id="BAAANL010000004">
    <property type="protein sequence ID" value="GAA1862674.1"/>
    <property type="molecule type" value="Genomic_DNA"/>
</dbReference>
<name>A0ABN2NDG8_9MICO</name>
<dbReference type="PANTHER" id="PTHR48106">
    <property type="entry name" value="QUINONE OXIDOREDUCTASE PIG3-RELATED"/>
    <property type="match status" value="1"/>
</dbReference>
<dbReference type="InterPro" id="IPR011032">
    <property type="entry name" value="GroES-like_sf"/>
</dbReference>
<dbReference type="InterPro" id="IPR002364">
    <property type="entry name" value="Quin_OxRdtase/zeta-crystal_CS"/>
</dbReference>
<dbReference type="SUPFAM" id="SSF50129">
    <property type="entry name" value="GroES-like"/>
    <property type="match status" value="1"/>
</dbReference>
<dbReference type="Gene3D" id="3.40.50.720">
    <property type="entry name" value="NAD(P)-binding Rossmann-like Domain"/>
    <property type="match status" value="1"/>
</dbReference>
<dbReference type="PROSITE" id="PS01162">
    <property type="entry name" value="QOR_ZETA_CRYSTAL"/>
    <property type="match status" value="1"/>
</dbReference>
<accession>A0ABN2NDG8</accession>
<dbReference type="Proteomes" id="UP001501094">
    <property type="component" value="Unassembled WGS sequence"/>
</dbReference>
<evidence type="ECO:0000256" key="2">
    <source>
        <dbReference type="ARBA" id="ARBA00023002"/>
    </source>
</evidence>
<dbReference type="NCBIfam" id="TIGR02824">
    <property type="entry name" value="quinone_pig3"/>
    <property type="match status" value="1"/>
</dbReference>
<protein>
    <submittedName>
        <fullName evidence="4">NAD(P)H-quinone oxidoreductase</fullName>
    </submittedName>
</protein>
<keyword evidence="2" id="KW-0560">Oxidoreductase</keyword>
<gene>
    <name evidence="4" type="ORF">GCM10009751_20580</name>
</gene>
<evidence type="ECO:0000313" key="5">
    <source>
        <dbReference type="Proteomes" id="UP001501094"/>
    </source>
</evidence>
<dbReference type="Pfam" id="PF00107">
    <property type="entry name" value="ADH_zinc_N"/>
    <property type="match status" value="1"/>
</dbReference>
<dbReference type="InterPro" id="IPR014189">
    <property type="entry name" value="Quinone_OxRdtase_PIG3"/>
</dbReference>
<organism evidence="4 5">
    <name type="scientific">Myceligenerans crystallogenes</name>
    <dbReference type="NCBI Taxonomy" id="316335"/>
    <lineage>
        <taxon>Bacteria</taxon>
        <taxon>Bacillati</taxon>
        <taxon>Actinomycetota</taxon>
        <taxon>Actinomycetes</taxon>
        <taxon>Micrococcales</taxon>
        <taxon>Promicromonosporaceae</taxon>
        <taxon>Myceligenerans</taxon>
    </lineage>
</organism>
<dbReference type="PANTHER" id="PTHR48106:SF8">
    <property type="entry name" value="OS02G0805600 PROTEIN"/>
    <property type="match status" value="1"/>
</dbReference>
<proteinExistence type="predicted"/>
<evidence type="ECO:0000313" key="4">
    <source>
        <dbReference type="EMBL" id="GAA1862674.1"/>
    </source>
</evidence>
<evidence type="ECO:0000256" key="1">
    <source>
        <dbReference type="ARBA" id="ARBA00022857"/>
    </source>
</evidence>
<dbReference type="SMART" id="SM00829">
    <property type="entry name" value="PKS_ER"/>
    <property type="match status" value="1"/>
</dbReference>
<keyword evidence="1" id="KW-0521">NADP</keyword>
<dbReference type="InterPro" id="IPR013149">
    <property type="entry name" value="ADH-like_C"/>
</dbReference>
<dbReference type="InterPro" id="IPR036291">
    <property type="entry name" value="NAD(P)-bd_dom_sf"/>
</dbReference>
<reference evidence="4 5" key="1">
    <citation type="journal article" date="2019" name="Int. J. Syst. Evol. Microbiol.">
        <title>The Global Catalogue of Microorganisms (GCM) 10K type strain sequencing project: providing services to taxonomists for standard genome sequencing and annotation.</title>
        <authorList>
            <consortium name="The Broad Institute Genomics Platform"/>
            <consortium name="The Broad Institute Genome Sequencing Center for Infectious Disease"/>
            <person name="Wu L."/>
            <person name="Ma J."/>
        </authorList>
    </citation>
    <scope>NUCLEOTIDE SEQUENCE [LARGE SCALE GENOMIC DNA]</scope>
    <source>
        <strain evidence="4 5">JCM 14326</strain>
    </source>
</reference>
<dbReference type="SUPFAM" id="SSF51735">
    <property type="entry name" value="NAD(P)-binding Rossmann-fold domains"/>
    <property type="match status" value="1"/>
</dbReference>
<dbReference type="InterPro" id="IPR013154">
    <property type="entry name" value="ADH-like_N"/>
</dbReference>
<dbReference type="Pfam" id="PF08240">
    <property type="entry name" value="ADH_N"/>
    <property type="match status" value="1"/>
</dbReference>
<dbReference type="CDD" id="cd05276">
    <property type="entry name" value="p53_inducible_oxidoreductase"/>
    <property type="match status" value="1"/>
</dbReference>
<comment type="caution">
    <text evidence="4">The sequence shown here is derived from an EMBL/GenBank/DDBJ whole genome shotgun (WGS) entry which is preliminary data.</text>
</comment>
<dbReference type="Gene3D" id="3.90.180.10">
    <property type="entry name" value="Medium-chain alcohol dehydrogenases, catalytic domain"/>
    <property type="match status" value="1"/>
</dbReference>
<dbReference type="InterPro" id="IPR020843">
    <property type="entry name" value="ER"/>
</dbReference>
<keyword evidence="5" id="KW-1185">Reference proteome</keyword>
<sequence length="335" mass="34403">MTDARLGSIGVRAVTISASGHRGKLSLSTLSDPVPAEGEVLVDVAAAGVNRADLLQRAGQYPPPAGAPDWPGLEISGEIARVGSGVSSWHAGDPVIALLDGGGYAEQVTVRETQVLPAPRSVDRIDAAALPEALCTVWDNLVTVGRLRAGEWVLIHGGSGGVGSIAIQLAKALGARVATTAGGPGRAARCAELGADLAIDHRAQDVVEQVREATGGAGADVVLDILGAGSLRENVRALARGGRLVVIGLQQGRRGELDLGAVLAKRLTITGTTLRSRPAAEKAAVVAAVRTHVLPMVDDGRIRPVIHDRLPLADAERAHDLLESGDAFGKVLLLP</sequence>
<evidence type="ECO:0000259" key="3">
    <source>
        <dbReference type="SMART" id="SM00829"/>
    </source>
</evidence>
<feature type="domain" description="Enoyl reductase (ER)" evidence="3">
    <location>
        <begin position="20"/>
        <end position="333"/>
    </location>
</feature>